<feature type="region of interest" description="Disordered" evidence="2">
    <location>
        <begin position="1"/>
        <end position="41"/>
    </location>
</feature>
<feature type="transmembrane region" description="Helical" evidence="3">
    <location>
        <begin position="136"/>
        <end position="159"/>
    </location>
</feature>
<protein>
    <submittedName>
        <fullName evidence="4">Uncharacterized protein</fullName>
    </submittedName>
</protein>
<keyword evidence="1" id="KW-0175">Coiled coil</keyword>
<gene>
    <name evidence="4" type="ORF">FGO68_gene17499</name>
</gene>
<dbReference type="OrthoDB" id="325902at2759"/>
<evidence type="ECO:0000256" key="2">
    <source>
        <dbReference type="SAM" id="MobiDB-lite"/>
    </source>
</evidence>
<dbReference type="CDD" id="cd22249">
    <property type="entry name" value="UDM1_RNF168_RNF169-like"/>
    <property type="match status" value="1"/>
</dbReference>
<feature type="transmembrane region" description="Helical" evidence="3">
    <location>
        <begin position="104"/>
        <end position="124"/>
    </location>
</feature>
<keyword evidence="3" id="KW-0472">Membrane</keyword>
<feature type="compositionally biased region" description="Basic and acidic residues" evidence="2">
    <location>
        <begin position="397"/>
        <end position="406"/>
    </location>
</feature>
<feature type="compositionally biased region" description="Basic and acidic residues" evidence="2">
    <location>
        <begin position="50"/>
        <end position="60"/>
    </location>
</feature>
<keyword evidence="3" id="KW-0812">Transmembrane</keyword>
<dbReference type="Proteomes" id="UP000785679">
    <property type="component" value="Unassembled WGS sequence"/>
</dbReference>
<feature type="compositionally biased region" description="Basic and acidic residues" evidence="2">
    <location>
        <begin position="12"/>
        <end position="22"/>
    </location>
</feature>
<keyword evidence="3" id="KW-1133">Transmembrane helix</keyword>
<dbReference type="EMBL" id="RRYP01010657">
    <property type="protein sequence ID" value="TNV78246.1"/>
    <property type="molecule type" value="Genomic_DNA"/>
</dbReference>
<feature type="coiled-coil region" evidence="1">
    <location>
        <begin position="305"/>
        <end position="352"/>
    </location>
</feature>
<organism evidence="4 5">
    <name type="scientific">Halteria grandinella</name>
    <dbReference type="NCBI Taxonomy" id="5974"/>
    <lineage>
        <taxon>Eukaryota</taxon>
        <taxon>Sar</taxon>
        <taxon>Alveolata</taxon>
        <taxon>Ciliophora</taxon>
        <taxon>Intramacronucleata</taxon>
        <taxon>Spirotrichea</taxon>
        <taxon>Stichotrichia</taxon>
        <taxon>Sporadotrichida</taxon>
        <taxon>Halteriidae</taxon>
        <taxon>Halteria</taxon>
    </lineage>
</organism>
<feature type="region of interest" description="Disordered" evidence="2">
    <location>
        <begin position="50"/>
        <end position="69"/>
    </location>
</feature>
<comment type="caution">
    <text evidence="4">The sequence shown here is derived from an EMBL/GenBank/DDBJ whole genome shotgun (WGS) entry which is preliminary data.</text>
</comment>
<accession>A0A8J8T1M4</accession>
<evidence type="ECO:0000313" key="4">
    <source>
        <dbReference type="EMBL" id="TNV78246.1"/>
    </source>
</evidence>
<evidence type="ECO:0000256" key="1">
    <source>
        <dbReference type="SAM" id="Coils"/>
    </source>
</evidence>
<sequence length="406" mass="46004">MNLSRNEPGSPFEREDPSNHIDDDQEFPEENDLQNNQDNLVEHPIEEEHNPLEGDAHLPNKESAPFNAQSKGVPVRKFLVDLGKDAGNFQGVDENSEVLKWKKINIIIIALTTFLTIIFLQILAFAQNAVPQTNNIAISSGASLTYFILSFVTLGFLYCQYEIVTYGYRSVLVWWRLISLLYGLALVILGAILLGSELGSIETVCGEVWAKMSSNQKAYFNNTIDDLKSERSKNVALMGVFALILGAAICLSAGTQHMLYGEGARKWKAPMTSRVPQFERHQGVDFVWYCMRDDEYDGPHMGQGVAQRKETQDEEEELKAQLEEEEKQRRLIEEAERQAADELIRQQEEEQMRFQAARVQYGSAPGGLSGYGNYTNNQYYNQQPPQGYGRQQYPPAEDNRTIDNPF</sequence>
<name>A0A8J8T1M4_HALGN</name>
<feature type="transmembrane region" description="Helical" evidence="3">
    <location>
        <begin position="235"/>
        <end position="260"/>
    </location>
</feature>
<feature type="compositionally biased region" description="Acidic residues" evidence="2">
    <location>
        <begin position="23"/>
        <end position="32"/>
    </location>
</feature>
<feature type="compositionally biased region" description="Low complexity" evidence="2">
    <location>
        <begin position="371"/>
        <end position="395"/>
    </location>
</feature>
<reference evidence="4" key="1">
    <citation type="submission" date="2019-06" db="EMBL/GenBank/DDBJ databases">
        <authorList>
            <person name="Zheng W."/>
        </authorList>
    </citation>
    <scope>NUCLEOTIDE SEQUENCE</scope>
    <source>
        <strain evidence="4">QDHG01</strain>
    </source>
</reference>
<dbReference type="AlphaFoldDB" id="A0A8J8T1M4"/>
<evidence type="ECO:0000313" key="5">
    <source>
        <dbReference type="Proteomes" id="UP000785679"/>
    </source>
</evidence>
<feature type="region of interest" description="Disordered" evidence="2">
    <location>
        <begin position="362"/>
        <end position="406"/>
    </location>
</feature>
<keyword evidence="5" id="KW-1185">Reference proteome</keyword>
<proteinExistence type="predicted"/>
<evidence type="ECO:0000256" key="3">
    <source>
        <dbReference type="SAM" id="Phobius"/>
    </source>
</evidence>
<feature type="transmembrane region" description="Helical" evidence="3">
    <location>
        <begin position="171"/>
        <end position="194"/>
    </location>
</feature>